<name>X1CN52_9ZZZZ</name>
<evidence type="ECO:0000256" key="1">
    <source>
        <dbReference type="SAM" id="Phobius"/>
    </source>
</evidence>
<proteinExistence type="predicted"/>
<comment type="caution">
    <text evidence="2">The sequence shown here is derived from an EMBL/GenBank/DDBJ whole genome shotgun (WGS) entry which is preliminary data.</text>
</comment>
<keyword evidence="1" id="KW-0812">Transmembrane</keyword>
<gene>
    <name evidence="2" type="ORF">S01H4_61233</name>
</gene>
<organism evidence="2">
    <name type="scientific">marine sediment metagenome</name>
    <dbReference type="NCBI Taxonomy" id="412755"/>
    <lineage>
        <taxon>unclassified sequences</taxon>
        <taxon>metagenomes</taxon>
        <taxon>ecological metagenomes</taxon>
    </lineage>
</organism>
<reference evidence="2" key="1">
    <citation type="journal article" date="2014" name="Front. Microbiol.">
        <title>High frequency of phylogenetically diverse reductive dehalogenase-homologous genes in deep subseafloor sedimentary metagenomes.</title>
        <authorList>
            <person name="Kawai M."/>
            <person name="Futagami T."/>
            <person name="Toyoda A."/>
            <person name="Takaki Y."/>
            <person name="Nishi S."/>
            <person name="Hori S."/>
            <person name="Arai W."/>
            <person name="Tsubouchi T."/>
            <person name="Morono Y."/>
            <person name="Uchiyama I."/>
            <person name="Ito T."/>
            <person name="Fujiyama A."/>
            <person name="Inagaki F."/>
            <person name="Takami H."/>
        </authorList>
    </citation>
    <scope>NUCLEOTIDE SEQUENCE</scope>
    <source>
        <strain evidence="2">Expedition CK06-06</strain>
    </source>
</reference>
<dbReference type="EMBL" id="BART01036263">
    <property type="protein sequence ID" value="GAH09207.1"/>
    <property type="molecule type" value="Genomic_DNA"/>
</dbReference>
<accession>X1CN52</accession>
<sequence>MRKASRIYRRKSRSNLETFIILIGAIIILGVAFNLARDRSYIPPEEPIIVEEEKVESPVIKVPVVLPQKETVEKVEEREKFPE</sequence>
<feature type="non-terminal residue" evidence="2">
    <location>
        <position position="83"/>
    </location>
</feature>
<keyword evidence="1" id="KW-0472">Membrane</keyword>
<evidence type="ECO:0000313" key="2">
    <source>
        <dbReference type="EMBL" id="GAH09207.1"/>
    </source>
</evidence>
<protein>
    <submittedName>
        <fullName evidence="2">Uncharacterized protein</fullName>
    </submittedName>
</protein>
<keyword evidence="1" id="KW-1133">Transmembrane helix</keyword>
<dbReference type="AlphaFoldDB" id="X1CN52"/>
<feature type="transmembrane region" description="Helical" evidence="1">
    <location>
        <begin position="16"/>
        <end position="36"/>
    </location>
</feature>